<dbReference type="Proteomes" id="UP000294576">
    <property type="component" value="Unassembled WGS sequence"/>
</dbReference>
<feature type="region of interest" description="Disordered" evidence="9">
    <location>
        <begin position="597"/>
        <end position="649"/>
    </location>
</feature>
<dbReference type="EC" id="5.6.2.4" evidence="7"/>
<dbReference type="InterPro" id="IPR014016">
    <property type="entry name" value="UvrD-like_ATP-bd"/>
</dbReference>
<evidence type="ECO:0000256" key="5">
    <source>
        <dbReference type="ARBA" id="ARBA00023235"/>
    </source>
</evidence>
<dbReference type="SUPFAM" id="SSF52540">
    <property type="entry name" value="P-loop containing nucleoside triphosphate hydrolases"/>
    <property type="match status" value="1"/>
</dbReference>
<comment type="catalytic activity">
    <reaction evidence="6">
        <text>Couples ATP hydrolysis with the unwinding of duplex DNA by translocating in the 3'-5' direction.</text>
        <dbReference type="EC" id="5.6.2.4"/>
    </reaction>
</comment>
<dbReference type="InterPro" id="IPR000212">
    <property type="entry name" value="DNA_helicase_UvrD/REP"/>
</dbReference>
<evidence type="ECO:0000256" key="8">
    <source>
        <dbReference type="ARBA" id="ARBA00048988"/>
    </source>
</evidence>
<feature type="region of interest" description="Disordered" evidence="9">
    <location>
        <begin position="63"/>
        <end position="103"/>
    </location>
</feature>
<feature type="domain" description="UvrD-like helicase C-terminal" evidence="11">
    <location>
        <begin position="503"/>
        <end position="562"/>
    </location>
</feature>
<dbReference type="EMBL" id="SMBH01000003">
    <property type="protein sequence ID" value="TCU17890.1"/>
    <property type="molecule type" value="Genomic_DNA"/>
</dbReference>
<feature type="compositionally biased region" description="Low complexity" evidence="9">
    <location>
        <begin position="597"/>
        <end position="610"/>
    </location>
</feature>
<comment type="caution">
    <text evidence="12">The sequence shown here is derived from an EMBL/GenBank/DDBJ whole genome shotgun (WGS) entry which is preliminary data.</text>
</comment>
<accession>A0A4R3Q8Z8</accession>
<comment type="catalytic activity">
    <reaction evidence="8">
        <text>ATP + H2O = ADP + phosphate + H(+)</text>
        <dbReference type="Rhea" id="RHEA:13065"/>
        <dbReference type="ChEBI" id="CHEBI:15377"/>
        <dbReference type="ChEBI" id="CHEBI:15378"/>
        <dbReference type="ChEBI" id="CHEBI:30616"/>
        <dbReference type="ChEBI" id="CHEBI:43474"/>
        <dbReference type="ChEBI" id="CHEBI:456216"/>
        <dbReference type="EC" id="5.6.2.4"/>
    </reaction>
</comment>
<dbReference type="GO" id="GO:0005524">
    <property type="term" value="F:ATP binding"/>
    <property type="evidence" value="ECO:0007669"/>
    <property type="project" value="UniProtKB-KW"/>
</dbReference>
<dbReference type="AlphaFoldDB" id="A0A4R3Q8Z8"/>
<dbReference type="GO" id="GO:0000724">
    <property type="term" value="P:double-strand break repair via homologous recombination"/>
    <property type="evidence" value="ECO:0007669"/>
    <property type="project" value="TreeGrafter"/>
</dbReference>
<keyword evidence="5" id="KW-0413">Isomerase</keyword>
<feature type="domain" description="UvrD-like helicase ATP-binding" evidence="10">
    <location>
        <begin position="302"/>
        <end position="344"/>
    </location>
</feature>
<proteinExistence type="predicted"/>
<keyword evidence="3" id="KW-0347">Helicase</keyword>
<dbReference type="RefSeq" id="WP_132560105.1">
    <property type="nucleotide sequence ID" value="NZ_SMBH01000003.1"/>
</dbReference>
<dbReference type="Pfam" id="PF00580">
    <property type="entry name" value="UvrD-helicase"/>
    <property type="match status" value="1"/>
</dbReference>
<evidence type="ECO:0000256" key="7">
    <source>
        <dbReference type="ARBA" id="ARBA00034808"/>
    </source>
</evidence>
<protein>
    <recommendedName>
        <fullName evidence="7">DNA 3'-5' helicase</fullName>
        <ecNumber evidence="7">5.6.2.4</ecNumber>
    </recommendedName>
</protein>
<evidence type="ECO:0000256" key="1">
    <source>
        <dbReference type="ARBA" id="ARBA00022741"/>
    </source>
</evidence>
<evidence type="ECO:0000313" key="12">
    <source>
        <dbReference type="EMBL" id="TCU17890.1"/>
    </source>
</evidence>
<sequence length="649" mass="71346">MKRPFVQFSFKDLQAEFKRAKRVNDTEALSSLRRELEQRKKNPNAPLLLADVLKAIAEIGPEPQGDFFREPKPSANGSNRQRVKHTQPAASRTAAPKYKPTAEQGDAVDAFVARNSLKINAYAGTGKTSTLQMLANATGARGQYIAFNKDIVTDAKDKFPNTVNCSTSHSLAMRATPSGYKQDMSKLTGKVNTNQLVEMLGLKREKFDQSHLLQPRSQAFLMLETVKKFAQSADPTMESTHVPVHGALRAASPETAVAIREFALEGARFVWKRMLDERDPLPLGHDGYLKLWGLSQPTIAADFILLDEAQDTNPVVLDVLRRQAAQMIYVGDRYQQIYEWRGAINAMEEVQTNHTTFLTTSFRFGDTIAAVASQVLGLLGETRSITGNPGIRSRLASVSSPNAILAWTNASTIAAVIEALDQGQKPHLVGGNKDLMDMLRGVQALKAGEPSDVADFFGFANWNEVVEFSRTDEGAHLVTFVNLVESRGEKQLMWALNHTVGVDEGTVVISTAHKAKGREWTSVRLMDDFMKSKATKTEKVGLDAAELRLLYVAITRAKELLDIPLPLADLIAGRPAEPARAVPVRPNNVSGKPVSIAASAKAPAAPAPKHFTPPPRSVPPREVRPMAQDERRPKARPKRTGLMRWLLGE</sequence>
<evidence type="ECO:0000256" key="6">
    <source>
        <dbReference type="ARBA" id="ARBA00034617"/>
    </source>
</evidence>
<dbReference type="InterPro" id="IPR027417">
    <property type="entry name" value="P-loop_NTPase"/>
</dbReference>
<keyword evidence="4" id="KW-0067">ATP-binding</keyword>
<keyword evidence="1" id="KW-0547">Nucleotide-binding</keyword>
<name>A0A4R3Q8Z8_RHISU</name>
<dbReference type="GO" id="GO:0016887">
    <property type="term" value="F:ATP hydrolysis activity"/>
    <property type="evidence" value="ECO:0007669"/>
    <property type="project" value="RHEA"/>
</dbReference>
<dbReference type="GO" id="GO:0031297">
    <property type="term" value="P:replication fork processing"/>
    <property type="evidence" value="ECO:0007669"/>
    <property type="project" value="TreeGrafter"/>
</dbReference>
<evidence type="ECO:0000256" key="2">
    <source>
        <dbReference type="ARBA" id="ARBA00022801"/>
    </source>
</evidence>
<evidence type="ECO:0000256" key="9">
    <source>
        <dbReference type="SAM" id="MobiDB-lite"/>
    </source>
</evidence>
<evidence type="ECO:0000256" key="3">
    <source>
        <dbReference type="ARBA" id="ARBA00022806"/>
    </source>
</evidence>
<dbReference type="Pfam" id="PF13361">
    <property type="entry name" value="UvrD_C"/>
    <property type="match status" value="1"/>
</dbReference>
<dbReference type="PANTHER" id="PTHR11070:SF30">
    <property type="entry name" value="F-BOX DNA HELICASE 1"/>
    <property type="match status" value="1"/>
</dbReference>
<evidence type="ECO:0000259" key="10">
    <source>
        <dbReference type="Pfam" id="PF00580"/>
    </source>
</evidence>
<reference evidence="12 13" key="1">
    <citation type="submission" date="2019-03" db="EMBL/GenBank/DDBJ databases">
        <title>Genomic Encyclopedia of Type Strains, Phase IV (KMG-V): Genome sequencing to study the core and pangenomes of soil and plant-associated prokaryotes.</title>
        <authorList>
            <person name="Whitman W."/>
        </authorList>
    </citation>
    <scope>NUCLEOTIDE SEQUENCE [LARGE SCALE GENOMIC DNA]</scope>
    <source>
        <strain evidence="12 13">Hc14</strain>
    </source>
</reference>
<feature type="compositionally biased region" description="Basic and acidic residues" evidence="9">
    <location>
        <begin position="619"/>
        <end position="632"/>
    </location>
</feature>
<dbReference type="PANTHER" id="PTHR11070">
    <property type="entry name" value="UVRD / RECB / PCRA DNA HELICASE FAMILY MEMBER"/>
    <property type="match status" value="1"/>
</dbReference>
<evidence type="ECO:0000313" key="13">
    <source>
        <dbReference type="Proteomes" id="UP000294576"/>
    </source>
</evidence>
<dbReference type="GO" id="GO:0003677">
    <property type="term" value="F:DNA binding"/>
    <property type="evidence" value="ECO:0007669"/>
    <property type="project" value="InterPro"/>
</dbReference>
<evidence type="ECO:0000256" key="4">
    <source>
        <dbReference type="ARBA" id="ARBA00022840"/>
    </source>
</evidence>
<keyword evidence="2" id="KW-0378">Hydrolase</keyword>
<evidence type="ECO:0000259" key="11">
    <source>
        <dbReference type="Pfam" id="PF13361"/>
    </source>
</evidence>
<organism evidence="12 13">
    <name type="scientific">Rhizobium sullae</name>
    <name type="common">Rhizobium hedysari</name>
    <dbReference type="NCBI Taxonomy" id="50338"/>
    <lineage>
        <taxon>Bacteria</taxon>
        <taxon>Pseudomonadati</taxon>
        <taxon>Pseudomonadota</taxon>
        <taxon>Alphaproteobacteria</taxon>
        <taxon>Hyphomicrobiales</taxon>
        <taxon>Rhizobiaceae</taxon>
        <taxon>Rhizobium/Agrobacterium group</taxon>
        <taxon>Rhizobium</taxon>
    </lineage>
</organism>
<dbReference type="Gene3D" id="3.40.50.300">
    <property type="entry name" value="P-loop containing nucleotide triphosphate hydrolases"/>
    <property type="match status" value="2"/>
</dbReference>
<gene>
    <name evidence="12" type="ORF">EV132_1036</name>
</gene>
<dbReference type="InterPro" id="IPR014017">
    <property type="entry name" value="DNA_helicase_UvrD-like_C"/>
</dbReference>
<dbReference type="GO" id="GO:0043138">
    <property type="term" value="F:3'-5' DNA helicase activity"/>
    <property type="evidence" value="ECO:0007669"/>
    <property type="project" value="UniProtKB-EC"/>
</dbReference>